<keyword evidence="4" id="KW-0472">Membrane</keyword>
<dbReference type="InterPro" id="IPR018062">
    <property type="entry name" value="HTH_AraC-typ_CS"/>
</dbReference>
<dbReference type="InterPro" id="IPR020449">
    <property type="entry name" value="Tscrpt_reg_AraC-type_HTH"/>
</dbReference>
<dbReference type="PANTHER" id="PTHR43280">
    <property type="entry name" value="ARAC-FAMILY TRANSCRIPTIONAL REGULATOR"/>
    <property type="match status" value="1"/>
</dbReference>
<keyword evidence="2" id="KW-0238">DNA-binding</keyword>
<dbReference type="CDD" id="cd12912">
    <property type="entry name" value="PDC2_MCP_like"/>
    <property type="match status" value="1"/>
</dbReference>
<name>A0ABW3HR92_9BACL</name>
<dbReference type="Proteomes" id="UP001596989">
    <property type="component" value="Unassembled WGS sequence"/>
</dbReference>
<reference evidence="7" key="1">
    <citation type="journal article" date="2019" name="Int. J. Syst. Evol. Microbiol.">
        <title>The Global Catalogue of Microorganisms (GCM) 10K type strain sequencing project: providing services to taxonomists for standard genome sequencing and annotation.</title>
        <authorList>
            <consortium name="The Broad Institute Genomics Platform"/>
            <consortium name="The Broad Institute Genome Sequencing Center for Infectious Disease"/>
            <person name="Wu L."/>
            <person name="Ma J."/>
        </authorList>
    </citation>
    <scope>NUCLEOTIDE SEQUENCE [LARGE SCALE GENOMIC DNA]</scope>
    <source>
        <strain evidence="7">CCUG 59129</strain>
    </source>
</reference>
<dbReference type="Gene3D" id="6.10.340.10">
    <property type="match status" value="1"/>
</dbReference>
<keyword evidence="1" id="KW-0805">Transcription regulation</keyword>
<dbReference type="InterPro" id="IPR018060">
    <property type="entry name" value="HTH_AraC"/>
</dbReference>
<evidence type="ECO:0000313" key="7">
    <source>
        <dbReference type="Proteomes" id="UP001596989"/>
    </source>
</evidence>
<protein>
    <submittedName>
        <fullName evidence="6">Helix-turn-helix domain-containing protein</fullName>
    </submittedName>
</protein>
<dbReference type="PRINTS" id="PR00032">
    <property type="entry name" value="HTHARAC"/>
</dbReference>
<keyword evidence="4" id="KW-0812">Transmembrane</keyword>
<dbReference type="InterPro" id="IPR009057">
    <property type="entry name" value="Homeodomain-like_sf"/>
</dbReference>
<accession>A0ABW3HR92</accession>
<keyword evidence="4" id="KW-1133">Transmembrane helix</keyword>
<gene>
    <name evidence="6" type="ORF">ACFQ2I_11400</name>
</gene>
<feature type="transmembrane region" description="Helical" evidence="4">
    <location>
        <begin position="308"/>
        <end position="331"/>
    </location>
</feature>
<evidence type="ECO:0000313" key="6">
    <source>
        <dbReference type="EMBL" id="MFD0960000.1"/>
    </source>
</evidence>
<dbReference type="Gene3D" id="1.10.10.60">
    <property type="entry name" value="Homeodomain-like"/>
    <property type="match status" value="2"/>
</dbReference>
<dbReference type="PROSITE" id="PS00041">
    <property type="entry name" value="HTH_ARAC_FAMILY_1"/>
    <property type="match status" value="1"/>
</dbReference>
<sequence>MRRFHKFNTVFHKLIFSYGILILITIIFVGFTSYLYFSSKFNKQVEKVNDHILSHLKQTIEDNIIDKVEAAYFELVADSWQNSPSLFLFDYPLEGNHPTINAVYQQLNTLVNYNADLFDSIGIYYSDLDVLISSSSGITYLQEEVTIDLSWLHIARQSHQRSTWIEARKMATNIHSDSNVSNIVTFVSSYPNKANSKGYIAFHLKESAFHRIIQSIAPYEKGQFYLLNDQGQLLSHSDTSLLFSNFNHYEFIDIIKDSPLESENFIYQSNNAKTLVSYMNIPGVQWKLINHTPVDEFYKSTTPIRNTLILICLIAIVIGLIVSNFFTIRIYNPLKTIIQGTRQFFGNQQLPLDTKNEYQIIDNVITNLSVKVNTLKDTLETNMPLIKHNLIISLIHNTISNHNELADRLRLLNLQLHGSSFRSCTFYLDSDTLNSLTMENSQFIKYNLISYIDNHSQSDTLLLTTVLAENQICTIACTESDVFDDFLKLADNVISYTQSNFKIDVIAVIGTQVNNPLDFHLSFKDSQVLMKYHYFMPERKVLHGENLLHREHHTEEIPEEALERLATSLRTNDIHEIRTEVNNLISLMRTEHYSADHCHQKLRDIVTIFRNYLKDMYVKSDEAIGSEQLERFKMIKNVAQFKQWLLQSIEAAIANMNDRQVNKNAAIIQKAKEYIVANLDTPLSLDTVAEHIVISPRYLSKLFKEDAGMNFTDFVTSTRMETARDLIISTNDTIEQISYKVGFNSSAYFIRKFREKYGVTPRNFKHNYHLQNDRIS</sequence>
<feature type="transmembrane region" description="Helical" evidence="4">
    <location>
        <begin position="15"/>
        <end position="37"/>
    </location>
</feature>
<dbReference type="Gene3D" id="3.30.450.20">
    <property type="entry name" value="PAS domain"/>
    <property type="match status" value="1"/>
</dbReference>
<evidence type="ECO:0000259" key="5">
    <source>
        <dbReference type="PROSITE" id="PS01124"/>
    </source>
</evidence>
<evidence type="ECO:0000256" key="4">
    <source>
        <dbReference type="SAM" id="Phobius"/>
    </source>
</evidence>
<dbReference type="PROSITE" id="PS01124">
    <property type="entry name" value="HTH_ARAC_FAMILY_2"/>
    <property type="match status" value="1"/>
</dbReference>
<organism evidence="6 7">
    <name type="scientific">Paenibacillus chungangensis</name>
    <dbReference type="NCBI Taxonomy" id="696535"/>
    <lineage>
        <taxon>Bacteria</taxon>
        <taxon>Bacillati</taxon>
        <taxon>Bacillota</taxon>
        <taxon>Bacilli</taxon>
        <taxon>Bacillales</taxon>
        <taxon>Paenibacillaceae</taxon>
        <taxon>Paenibacillus</taxon>
    </lineage>
</organism>
<evidence type="ECO:0000256" key="3">
    <source>
        <dbReference type="ARBA" id="ARBA00023163"/>
    </source>
</evidence>
<evidence type="ECO:0000256" key="2">
    <source>
        <dbReference type="ARBA" id="ARBA00023125"/>
    </source>
</evidence>
<keyword evidence="3" id="KW-0804">Transcription</keyword>
<dbReference type="Pfam" id="PF12833">
    <property type="entry name" value="HTH_18"/>
    <property type="match status" value="1"/>
</dbReference>
<dbReference type="PANTHER" id="PTHR43280:SF2">
    <property type="entry name" value="HTH-TYPE TRANSCRIPTIONAL REGULATOR EXSA"/>
    <property type="match status" value="1"/>
</dbReference>
<keyword evidence="7" id="KW-1185">Reference proteome</keyword>
<feature type="domain" description="HTH araC/xylS-type" evidence="5">
    <location>
        <begin position="669"/>
        <end position="767"/>
    </location>
</feature>
<dbReference type="EMBL" id="JBHTJZ010000012">
    <property type="protein sequence ID" value="MFD0960000.1"/>
    <property type="molecule type" value="Genomic_DNA"/>
</dbReference>
<dbReference type="RefSeq" id="WP_377564317.1">
    <property type="nucleotide sequence ID" value="NZ_JBHTJZ010000012.1"/>
</dbReference>
<comment type="caution">
    <text evidence="6">The sequence shown here is derived from an EMBL/GenBank/DDBJ whole genome shotgun (WGS) entry which is preliminary data.</text>
</comment>
<dbReference type="SUPFAM" id="SSF46689">
    <property type="entry name" value="Homeodomain-like"/>
    <property type="match status" value="2"/>
</dbReference>
<proteinExistence type="predicted"/>
<dbReference type="SMART" id="SM00342">
    <property type="entry name" value="HTH_ARAC"/>
    <property type="match status" value="1"/>
</dbReference>
<evidence type="ECO:0000256" key="1">
    <source>
        <dbReference type="ARBA" id="ARBA00023015"/>
    </source>
</evidence>